<feature type="transmembrane region" description="Helical" evidence="6">
    <location>
        <begin position="425"/>
        <end position="448"/>
    </location>
</feature>
<feature type="transmembrane region" description="Helical" evidence="6">
    <location>
        <begin position="71"/>
        <end position="89"/>
    </location>
</feature>
<dbReference type="InterPro" id="IPR052159">
    <property type="entry name" value="Competence_DNA_uptake"/>
</dbReference>
<keyword evidence="4 6" id="KW-1133">Transmembrane helix</keyword>
<dbReference type="InterPro" id="IPR004477">
    <property type="entry name" value="ComEC_N"/>
</dbReference>
<feature type="transmembrane region" description="Helical" evidence="6">
    <location>
        <begin position="520"/>
        <end position="538"/>
    </location>
</feature>
<keyword evidence="10" id="KW-1185">Reference proteome</keyword>
<feature type="transmembrane region" description="Helical" evidence="6">
    <location>
        <begin position="315"/>
        <end position="333"/>
    </location>
</feature>
<dbReference type="STRING" id="260084.SAMN02927928_0495"/>
<evidence type="ECO:0000313" key="9">
    <source>
        <dbReference type="EMBL" id="SCW33389.1"/>
    </source>
</evidence>
<dbReference type="PANTHER" id="PTHR30619">
    <property type="entry name" value="DNA INTERNALIZATION/COMPETENCE PROTEIN COMEC/REC2"/>
    <property type="match status" value="1"/>
</dbReference>
<accession>A0A1G4PMV2</accession>
<dbReference type="Proteomes" id="UP000199150">
    <property type="component" value="Unassembled WGS sequence"/>
</dbReference>
<evidence type="ECO:0000313" key="10">
    <source>
        <dbReference type="Proteomes" id="UP000199150"/>
    </source>
</evidence>
<keyword evidence="3 6" id="KW-0812">Transmembrane</keyword>
<organism evidence="9 10">
    <name type="scientific">Asticcacaulis taihuensis</name>
    <dbReference type="NCBI Taxonomy" id="260084"/>
    <lineage>
        <taxon>Bacteria</taxon>
        <taxon>Pseudomonadati</taxon>
        <taxon>Pseudomonadota</taxon>
        <taxon>Alphaproteobacteria</taxon>
        <taxon>Caulobacterales</taxon>
        <taxon>Caulobacteraceae</taxon>
        <taxon>Asticcacaulis</taxon>
    </lineage>
</organism>
<evidence type="ECO:0000256" key="3">
    <source>
        <dbReference type="ARBA" id="ARBA00022692"/>
    </source>
</evidence>
<evidence type="ECO:0000256" key="5">
    <source>
        <dbReference type="ARBA" id="ARBA00023136"/>
    </source>
</evidence>
<proteinExistence type="predicted"/>
<dbReference type="NCBIfam" id="TIGR00360">
    <property type="entry name" value="ComEC_N-term"/>
    <property type="match status" value="1"/>
</dbReference>
<feature type="transmembrane region" description="Helical" evidence="6">
    <location>
        <begin position="47"/>
        <end position="64"/>
    </location>
</feature>
<feature type="transmembrane region" description="Helical" evidence="6">
    <location>
        <begin position="277"/>
        <end position="303"/>
    </location>
</feature>
<dbReference type="RefSeq" id="WP_090643242.1">
    <property type="nucleotide sequence ID" value="NZ_CBCRYE010000001.1"/>
</dbReference>
<keyword evidence="2" id="KW-1003">Cell membrane</keyword>
<feature type="transmembrane region" description="Helical" evidence="6">
    <location>
        <begin position="363"/>
        <end position="382"/>
    </location>
</feature>
<dbReference type="GO" id="GO:0005886">
    <property type="term" value="C:plasma membrane"/>
    <property type="evidence" value="ECO:0007669"/>
    <property type="project" value="UniProtKB-SubCell"/>
</dbReference>
<dbReference type="PANTHER" id="PTHR30619:SF1">
    <property type="entry name" value="RECOMBINATION PROTEIN 2"/>
    <property type="match status" value="1"/>
</dbReference>
<evidence type="ECO:0000256" key="4">
    <source>
        <dbReference type="ARBA" id="ARBA00022989"/>
    </source>
</evidence>
<evidence type="ECO:0000259" key="7">
    <source>
        <dbReference type="Pfam" id="PF03772"/>
    </source>
</evidence>
<evidence type="ECO:0000256" key="6">
    <source>
        <dbReference type="SAM" id="Phobius"/>
    </source>
</evidence>
<evidence type="ECO:0000256" key="2">
    <source>
        <dbReference type="ARBA" id="ARBA00022475"/>
    </source>
</evidence>
<dbReference type="AlphaFoldDB" id="A0A1G4PMV2"/>
<feature type="transmembrane region" description="Helical" evidence="6">
    <location>
        <begin position="488"/>
        <end position="508"/>
    </location>
</feature>
<dbReference type="Pfam" id="PF13567">
    <property type="entry name" value="DUF4131"/>
    <property type="match status" value="1"/>
</dbReference>
<feature type="transmembrane region" description="Helical" evidence="6">
    <location>
        <begin position="460"/>
        <end position="481"/>
    </location>
</feature>
<dbReference type="EMBL" id="FMTS01000001">
    <property type="protein sequence ID" value="SCW33389.1"/>
    <property type="molecule type" value="Genomic_DNA"/>
</dbReference>
<dbReference type="Pfam" id="PF03772">
    <property type="entry name" value="Competence"/>
    <property type="match status" value="1"/>
</dbReference>
<reference evidence="10" key="1">
    <citation type="submission" date="2016-10" db="EMBL/GenBank/DDBJ databases">
        <authorList>
            <person name="Varghese N."/>
            <person name="Submissions S."/>
        </authorList>
    </citation>
    <scope>NUCLEOTIDE SEQUENCE [LARGE SCALE GENOMIC DNA]</scope>
    <source>
        <strain evidence="10">CGMCC 1.3431</strain>
    </source>
</reference>
<dbReference type="InterPro" id="IPR025405">
    <property type="entry name" value="DUF4131"/>
</dbReference>
<feature type="domain" description="DUF4131" evidence="8">
    <location>
        <begin position="46"/>
        <end position="205"/>
    </location>
</feature>
<keyword evidence="5 6" id="KW-0472">Membrane</keyword>
<dbReference type="OrthoDB" id="9790149at2"/>
<protein>
    <submittedName>
        <fullName evidence="9">Competence protein ComEC</fullName>
    </submittedName>
</protein>
<comment type="subcellular location">
    <subcellularLocation>
        <location evidence="1">Cell membrane</location>
        <topology evidence="1">Multi-pass membrane protein</topology>
    </subcellularLocation>
</comment>
<gene>
    <name evidence="9" type="ORF">SAMN02927928_0495</name>
</gene>
<feature type="transmembrane region" description="Helical" evidence="6">
    <location>
        <begin position="21"/>
        <end position="41"/>
    </location>
</feature>
<feature type="domain" description="ComEC/Rec2-related protein" evidence="7">
    <location>
        <begin position="256"/>
        <end position="540"/>
    </location>
</feature>
<evidence type="ECO:0000259" key="8">
    <source>
        <dbReference type="Pfam" id="PF13567"/>
    </source>
</evidence>
<evidence type="ECO:0000256" key="1">
    <source>
        <dbReference type="ARBA" id="ARBA00004651"/>
    </source>
</evidence>
<name>A0A1G4PMV2_9CAUL</name>
<sequence>MNSAILYLKDRTEAVIALQTGRLFLWLPVAMGAGAAIYLNLPFEPGLWWVLLPAVICLIALAMARRYGANGHLVSVLILLTAFAFGAVVCKLRTEHVKAPVLSSEVSNYTLQAYVIDVVSPSEDQSRLLLAPIAMRGVRPENTPLRLRVSLRPGTLEAVGIRPGDAISTFAILNPPPPPNMPDGYDFARSAWYQGIGGVGLVPGVPRIISSPPHGWRLDLVMKLNRLRWAITGRLVETTAPDWQNGRAIGGFAAALVTGHENFIPQSLIQDMRDSGLAHILSISGVHMAIVGGFIFFALRGLMACVPWLALHVPVKKWAAGLSIICILLYLALSGSPAPAVRSAVVACVAFGAILLDRRALSLRALAIAAIVVICLTPEAVIQPGFQMSFSATAALLALAEGLKPPVGEISVPMWVKAIQSAFRGLWLSLLASVVATAATTPFAIAYFNRFSVYGLLSNLFEAPVTAFLVMPALALGTVFSATPLGYVALRVAGFGLWLIERIAALTSDLPQAVINWPSAPPYVLGIAFIGLLWVCLVRGKARWAGLLAATAILWWPRVVAPDVWIDPEGGNAAIRVGKSAYVVRSRVRQYGFEQWTQHYGLKAMDDTFRDENYACKGYACVPLPQNPVRIGFWFSNRPPKAERLIELCRASDLVVMRNPVGGWPIECGSVNHIGAGDFRTLGALELTRTERGWAIKAAQPLRGNRYWSRPSEAEGDSGF</sequence>